<organism evidence="2 3">
    <name type="scientific">Novosphingobium fuchskuhlense</name>
    <dbReference type="NCBI Taxonomy" id="1117702"/>
    <lineage>
        <taxon>Bacteria</taxon>
        <taxon>Pseudomonadati</taxon>
        <taxon>Pseudomonadota</taxon>
        <taxon>Alphaproteobacteria</taxon>
        <taxon>Sphingomonadales</taxon>
        <taxon>Sphingomonadaceae</taxon>
        <taxon>Novosphingobium</taxon>
    </lineage>
</organism>
<proteinExistence type="predicted"/>
<sequence length="94" mass="10839">MDRYAIPKHLDDPELIGFWTLDEFLVMVIPFIWGVLAQHIVIGLIVSTAAWFGYRKLRAGRSMSWILHFGYWHLPGEFFGLKAFPPSHLRVLAG</sequence>
<dbReference type="Proteomes" id="UP000058012">
    <property type="component" value="Unassembled WGS sequence"/>
</dbReference>
<dbReference type="NCBIfam" id="TIGR02762">
    <property type="entry name" value="TraL_TIGR"/>
    <property type="match status" value="1"/>
</dbReference>
<keyword evidence="3" id="KW-1185">Reference proteome</keyword>
<dbReference type="OrthoDB" id="7173460at2"/>
<name>A0A117USF9_9SPHN</name>
<keyword evidence="1" id="KW-1133">Transmembrane helix</keyword>
<keyword evidence="1" id="KW-0472">Membrane</keyword>
<accession>A0A117USF9</accession>
<dbReference type="RefSeq" id="WP_067912328.1">
    <property type="nucleotide sequence ID" value="NZ_KQ954246.1"/>
</dbReference>
<reference evidence="2 3" key="1">
    <citation type="submission" date="2015-10" db="EMBL/GenBank/DDBJ databases">
        <title>Draft genome sequence of Novosphingobium fuchskuhlense DSM 25065 isolated from a surface water sample of the southwest basin of Lake Grosse Fuchskuhle.</title>
        <authorList>
            <person name="Ruckert C."/>
            <person name="Winkler A."/>
            <person name="Glaeser J."/>
            <person name="Grossart H.-P."/>
            <person name="Kalinowski J."/>
            <person name="Glaeser S."/>
        </authorList>
    </citation>
    <scope>NUCLEOTIDE SEQUENCE [LARGE SCALE GENOMIC DNA]</scope>
    <source>
        <strain evidence="2 3">FNE08-7</strain>
    </source>
</reference>
<gene>
    <name evidence="2" type="ORF">AQZ52_14180</name>
</gene>
<protein>
    <submittedName>
        <fullName evidence="2">Conjugal transfer protein TraL</fullName>
    </submittedName>
</protein>
<dbReference type="InterPro" id="IPR009838">
    <property type="entry name" value="T4SS_TraL"/>
</dbReference>
<evidence type="ECO:0000313" key="3">
    <source>
        <dbReference type="Proteomes" id="UP000058012"/>
    </source>
</evidence>
<feature type="transmembrane region" description="Helical" evidence="1">
    <location>
        <begin position="24"/>
        <end position="54"/>
    </location>
</feature>
<dbReference type="STRING" id="1117702.AQZ52_14180"/>
<comment type="caution">
    <text evidence="2">The sequence shown here is derived from an EMBL/GenBank/DDBJ whole genome shotgun (WGS) entry which is preliminary data.</text>
</comment>
<evidence type="ECO:0000256" key="1">
    <source>
        <dbReference type="SAM" id="Phobius"/>
    </source>
</evidence>
<dbReference type="AlphaFoldDB" id="A0A117USF9"/>
<dbReference type="EMBL" id="LLZS01000009">
    <property type="protein sequence ID" value="KUR70026.1"/>
    <property type="molecule type" value="Genomic_DNA"/>
</dbReference>
<evidence type="ECO:0000313" key="2">
    <source>
        <dbReference type="EMBL" id="KUR70026.1"/>
    </source>
</evidence>
<dbReference type="GO" id="GO:0019867">
    <property type="term" value="C:outer membrane"/>
    <property type="evidence" value="ECO:0007669"/>
    <property type="project" value="InterPro"/>
</dbReference>
<dbReference type="Pfam" id="PF07178">
    <property type="entry name" value="TraL"/>
    <property type="match status" value="1"/>
</dbReference>
<keyword evidence="1" id="KW-0812">Transmembrane</keyword>